<dbReference type="EMBL" id="GL349569">
    <property type="protein sequence ID" value="EFI48249.1"/>
    <property type="molecule type" value="Genomic_DNA"/>
</dbReference>
<reference evidence="1 2" key="1">
    <citation type="submission" date="2010-02" db="EMBL/GenBank/DDBJ databases">
        <title>The Genome Sequence of Prevotella oris strain C735.</title>
        <authorList>
            <consortium name="The Broad Institute Genome Sequencing Platform"/>
            <person name="Ward D."/>
            <person name="Feldgarden M."/>
            <person name="Earl A."/>
            <person name="Young S.K."/>
            <person name="Zeng Q."/>
            <person name="Koehrsen M."/>
            <person name="Alvarado L."/>
            <person name="Berlin A."/>
            <person name="Bochicchio J."/>
            <person name="Borenstein D."/>
            <person name="Chapman S.B."/>
            <person name="Chen Z."/>
            <person name="Engels R."/>
            <person name="Freedman E."/>
            <person name="Gellesch M."/>
            <person name="Goldberg J."/>
            <person name="Griggs A."/>
            <person name="Gujja S."/>
            <person name="Heilman E."/>
            <person name="Heiman D."/>
            <person name="Hepburn T."/>
            <person name="Howarth C."/>
            <person name="Jen D."/>
            <person name="Larson L."/>
            <person name="Mehta T."/>
            <person name="Park D."/>
            <person name="Pearson M."/>
            <person name="Roberts A."/>
            <person name="Saif S."/>
            <person name="Shea T."/>
            <person name="Shenoy N."/>
            <person name="Sisk P."/>
            <person name="Stolte C."/>
            <person name="Sykes S."/>
            <person name="Thomson T."/>
            <person name="Walk T."/>
            <person name="White J."/>
            <person name="Yandava C."/>
            <person name="Sibley C.D."/>
            <person name="Field T.R."/>
            <person name="Grinwis M."/>
            <person name="Eshaghurshan C.S."/>
            <person name="Surette M.G."/>
            <person name="Haas B."/>
            <person name="Nusbaum C."/>
            <person name="Birren B."/>
        </authorList>
    </citation>
    <scope>NUCLEOTIDE SEQUENCE [LARGE SCALE GENOMIC DNA]</scope>
    <source>
        <strain evidence="1 2">C735</strain>
    </source>
</reference>
<sequence>MDSVMDKYEKMNLLMQGYETLAQTNLHLALRKMIDLYFNVAYDDCFCYEVYDGIELWLQENADRQLVTYIQERYERGVKGYEKLIKVIEAGMKPK</sequence>
<dbReference type="eggNOG" id="ENOG502ZRD8">
    <property type="taxonomic scope" value="Bacteria"/>
</dbReference>
<accession>D7NEA2</accession>
<protein>
    <submittedName>
        <fullName evidence="1">Uncharacterized protein</fullName>
    </submittedName>
</protein>
<organism evidence="1 2">
    <name type="scientific">Segatella oris C735</name>
    <dbReference type="NCBI Taxonomy" id="563008"/>
    <lineage>
        <taxon>Bacteria</taxon>
        <taxon>Pseudomonadati</taxon>
        <taxon>Bacteroidota</taxon>
        <taxon>Bacteroidia</taxon>
        <taxon>Bacteroidales</taxon>
        <taxon>Prevotellaceae</taxon>
        <taxon>Segatella</taxon>
    </lineage>
</organism>
<keyword evidence="2" id="KW-1185">Reference proteome</keyword>
<gene>
    <name evidence="1" type="ORF">HMPREF0665_01878</name>
</gene>
<dbReference type="AlphaFoldDB" id="D7NEA2"/>
<proteinExistence type="predicted"/>
<dbReference type="HOGENOM" id="CLU_2370484_0_0_10"/>
<name>D7NEA2_9BACT</name>
<dbReference type="Proteomes" id="UP000003805">
    <property type="component" value="Unassembled WGS sequence"/>
</dbReference>
<evidence type="ECO:0000313" key="1">
    <source>
        <dbReference type="EMBL" id="EFI48249.1"/>
    </source>
</evidence>
<evidence type="ECO:0000313" key="2">
    <source>
        <dbReference type="Proteomes" id="UP000003805"/>
    </source>
</evidence>